<sequence>MDASTCNCICTKWRMEVELEIRHDESSYIAVLKGGDKKLLLKLTIYGDPGNEVRMMRFVPSSVPVPLIHDYGTEENGTSFLLMDYVEDSIPMCDFEGEPPFHLLKQMEKYVDTIRSVSLGYEHGICQEYYLRICRFNSTEYASASEFMHKRMQGVGLPYDTSLKFTDDRLDASKILSIIDWETAGYFPSFYAHSMYLFSSRNRGIQDDIFVKRWMKMFETPDTHRLRVYEDRIYATLWARCNTVRRERGDQPFKPGEETDREGEFKGGDQTEDSGTSKSREGSKKDKDKPESSPETNSHASASFGALRSGIQYVVIIPMMVLCWIVWVIEAIVFRSFDDFKYLIRAWLDVEPDADNNLEEGPSGPNTLPPGTTSGLPAATGSVVLFRATTTEEDPSPPPPYDATPNDAMSSPPL</sequence>
<organism evidence="3 4">
    <name type="scientific">Monilinia vaccinii-corymbosi</name>
    <dbReference type="NCBI Taxonomy" id="61207"/>
    <lineage>
        <taxon>Eukaryota</taxon>
        <taxon>Fungi</taxon>
        <taxon>Dikarya</taxon>
        <taxon>Ascomycota</taxon>
        <taxon>Pezizomycotina</taxon>
        <taxon>Leotiomycetes</taxon>
        <taxon>Helotiales</taxon>
        <taxon>Sclerotiniaceae</taxon>
        <taxon>Monilinia</taxon>
    </lineage>
</organism>
<proteinExistence type="predicted"/>
<feature type="transmembrane region" description="Helical" evidence="2">
    <location>
        <begin position="313"/>
        <end position="334"/>
    </location>
</feature>
<feature type="compositionally biased region" description="Polar residues" evidence="1">
    <location>
        <begin position="364"/>
        <end position="375"/>
    </location>
</feature>
<evidence type="ECO:0000256" key="1">
    <source>
        <dbReference type="SAM" id="MobiDB-lite"/>
    </source>
</evidence>
<feature type="compositionally biased region" description="Basic and acidic residues" evidence="1">
    <location>
        <begin position="278"/>
        <end position="292"/>
    </location>
</feature>
<evidence type="ECO:0000313" key="3">
    <source>
        <dbReference type="EMBL" id="QSZ36186.1"/>
    </source>
</evidence>
<dbReference type="EMBL" id="CP063410">
    <property type="protein sequence ID" value="QSZ36186.1"/>
    <property type="molecule type" value="Genomic_DNA"/>
</dbReference>
<protein>
    <recommendedName>
        <fullName evidence="5">Aminoglycoside phosphotransferase domain-containing protein</fullName>
    </recommendedName>
</protein>
<dbReference type="InterPro" id="IPR011009">
    <property type="entry name" value="Kinase-like_dom_sf"/>
</dbReference>
<keyword evidence="2" id="KW-0812">Transmembrane</keyword>
<keyword evidence="2" id="KW-0472">Membrane</keyword>
<evidence type="ECO:0008006" key="5">
    <source>
        <dbReference type="Google" id="ProtNLM"/>
    </source>
</evidence>
<evidence type="ECO:0000313" key="4">
    <source>
        <dbReference type="Proteomes" id="UP000672032"/>
    </source>
</evidence>
<dbReference type="SUPFAM" id="SSF56112">
    <property type="entry name" value="Protein kinase-like (PK-like)"/>
    <property type="match status" value="1"/>
</dbReference>
<keyword evidence="4" id="KW-1185">Reference proteome</keyword>
<dbReference type="OrthoDB" id="2906425at2759"/>
<dbReference type="Proteomes" id="UP000672032">
    <property type="component" value="Chromosome 6"/>
</dbReference>
<feature type="region of interest" description="Disordered" evidence="1">
    <location>
        <begin position="248"/>
        <end position="301"/>
    </location>
</feature>
<gene>
    <name evidence="3" type="ORF">DSL72_007311</name>
</gene>
<accession>A0A8A3PMX7</accession>
<feature type="compositionally biased region" description="Basic and acidic residues" evidence="1">
    <location>
        <begin position="248"/>
        <end position="269"/>
    </location>
</feature>
<name>A0A8A3PMX7_9HELO</name>
<keyword evidence="2" id="KW-1133">Transmembrane helix</keyword>
<evidence type="ECO:0000256" key="2">
    <source>
        <dbReference type="SAM" id="Phobius"/>
    </source>
</evidence>
<dbReference type="AlphaFoldDB" id="A0A8A3PMX7"/>
<feature type="region of interest" description="Disordered" evidence="1">
    <location>
        <begin position="356"/>
        <end position="414"/>
    </location>
</feature>
<reference evidence="3" key="1">
    <citation type="submission" date="2020-10" db="EMBL/GenBank/DDBJ databases">
        <title>Genome Sequence of Monilinia vaccinii-corymbosi Sheds Light on Mummy Berry Disease Infection of Blueberry and Mating Type.</title>
        <authorList>
            <person name="Yow A.G."/>
            <person name="Zhang Y."/>
            <person name="Bansal K."/>
            <person name="Eacker S.M."/>
            <person name="Sullivan S."/>
            <person name="Liachko I."/>
            <person name="Cubeta M.A."/>
            <person name="Rollins J.A."/>
            <person name="Ashrafi H."/>
        </authorList>
    </citation>
    <scope>NUCLEOTIDE SEQUENCE</scope>
    <source>
        <strain evidence="3">RL-1</strain>
    </source>
</reference>